<dbReference type="InterPro" id="IPR025392">
    <property type="entry name" value="DUF4124"/>
</dbReference>
<evidence type="ECO:0000256" key="1">
    <source>
        <dbReference type="SAM" id="Coils"/>
    </source>
</evidence>
<sequence length="154" mass="17468">MRLQTVAALTMGLALAASASAEIYRWKDESGHWQYSSRPPAQSQSPSHETVDVTPPAKIGQDENVQQIRERTQRLLDSEQAARDAEKAEAARLAEQKRRRWGKACQQARERVDVMRNGSFEYIMEDGSRRGALPDEVAADIKRTQAWIDQHCDF</sequence>
<feature type="signal peptide" evidence="3">
    <location>
        <begin position="1"/>
        <end position="21"/>
    </location>
</feature>
<comment type="caution">
    <text evidence="5">The sequence shown here is derived from an EMBL/GenBank/DDBJ whole genome shotgun (WGS) entry which is preliminary data.</text>
</comment>
<dbReference type="PATRIC" id="fig|1177179.3.peg.1490"/>
<feature type="chain" id="PRO_5003948649" description="DUF4124 domain-containing protein" evidence="3">
    <location>
        <begin position="22"/>
        <end position="154"/>
    </location>
</feature>
<organism evidence="5 6">
    <name type="scientific">Alcanivorax hongdengensis A-11-3</name>
    <dbReference type="NCBI Taxonomy" id="1177179"/>
    <lineage>
        <taxon>Bacteria</taxon>
        <taxon>Pseudomonadati</taxon>
        <taxon>Pseudomonadota</taxon>
        <taxon>Gammaproteobacteria</taxon>
        <taxon>Oceanospirillales</taxon>
        <taxon>Alcanivoracaceae</taxon>
        <taxon>Alcanivorax</taxon>
    </lineage>
</organism>
<keyword evidence="6" id="KW-1185">Reference proteome</keyword>
<feature type="compositionally biased region" description="Low complexity" evidence="2">
    <location>
        <begin position="34"/>
        <end position="47"/>
    </location>
</feature>
<proteinExistence type="predicted"/>
<dbReference type="AlphaFoldDB" id="L0WFN4"/>
<keyword evidence="3" id="KW-0732">Signal</keyword>
<accession>L0WFN4</accession>
<evidence type="ECO:0000313" key="6">
    <source>
        <dbReference type="Proteomes" id="UP000010164"/>
    </source>
</evidence>
<evidence type="ECO:0000256" key="2">
    <source>
        <dbReference type="SAM" id="MobiDB-lite"/>
    </source>
</evidence>
<evidence type="ECO:0000313" key="5">
    <source>
        <dbReference type="EMBL" id="EKF74630.1"/>
    </source>
</evidence>
<dbReference type="RefSeq" id="WP_008928664.1">
    <property type="nucleotide sequence ID" value="NZ_AMRJ01000009.1"/>
</dbReference>
<reference evidence="5 6" key="1">
    <citation type="journal article" date="2012" name="J. Bacteriol.">
        <title>Genome Sequence of the Alkane-Degrading Bacterium Alcanivorax hongdengensis Type Strain A-11-3.</title>
        <authorList>
            <person name="Lai Q."/>
            <person name="Shao Z."/>
        </authorList>
    </citation>
    <scope>NUCLEOTIDE SEQUENCE [LARGE SCALE GENOMIC DNA]</scope>
    <source>
        <strain evidence="5 6">A-11-3</strain>
    </source>
</reference>
<gene>
    <name evidence="5" type="ORF">A11A3_07418</name>
</gene>
<dbReference type="eggNOG" id="ENOG50339YA">
    <property type="taxonomic scope" value="Bacteria"/>
</dbReference>
<dbReference type="STRING" id="1177179.A11A3_07418"/>
<protein>
    <recommendedName>
        <fullName evidence="4">DUF4124 domain-containing protein</fullName>
    </recommendedName>
</protein>
<evidence type="ECO:0000259" key="4">
    <source>
        <dbReference type="Pfam" id="PF13511"/>
    </source>
</evidence>
<keyword evidence="1" id="KW-0175">Coiled coil</keyword>
<evidence type="ECO:0000256" key="3">
    <source>
        <dbReference type="SAM" id="SignalP"/>
    </source>
</evidence>
<dbReference type="Proteomes" id="UP000010164">
    <property type="component" value="Unassembled WGS sequence"/>
</dbReference>
<feature type="coiled-coil region" evidence="1">
    <location>
        <begin position="69"/>
        <end position="96"/>
    </location>
</feature>
<dbReference type="EMBL" id="AMRJ01000009">
    <property type="protein sequence ID" value="EKF74630.1"/>
    <property type="molecule type" value="Genomic_DNA"/>
</dbReference>
<name>L0WFN4_9GAMM</name>
<feature type="domain" description="DUF4124" evidence="4">
    <location>
        <begin position="13"/>
        <end position="62"/>
    </location>
</feature>
<dbReference type="Pfam" id="PF13511">
    <property type="entry name" value="DUF4124"/>
    <property type="match status" value="1"/>
</dbReference>
<feature type="region of interest" description="Disordered" evidence="2">
    <location>
        <begin position="29"/>
        <end position="65"/>
    </location>
</feature>